<dbReference type="AlphaFoldDB" id="A0AAD6X1W2"/>
<comment type="caution">
    <text evidence="2">The sequence shown here is derived from an EMBL/GenBank/DDBJ whole genome shotgun (WGS) entry which is preliminary data.</text>
</comment>
<dbReference type="EMBL" id="JARJCM010000064">
    <property type="protein sequence ID" value="KAJ7033562.1"/>
    <property type="molecule type" value="Genomic_DNA"/>
</dbReference>
<dbReference type="Proteomes" id="UP001218188">
    <property type="component" value="Unassembled WGS sequence"/>
</dbReference>
<feature type="region of interest" description="Disordered" evidence="1">
    <location>
        <begin position="188"/>
        <end position="209"/>
    </location>
</feature>
<evidence type="ECO:0000313" key="3">
    <source>
        <dbReference type="Proteomes" id="UP001218188"/>
    </source>
</evidence>
<accession>A0AAD6X1W2</accession>
<name>A0AAD6X1W2_9AGAR</name>
<gene>
    <name evidence="2" type="ORF">C8F04DRAFT_1184005</name>
</gene>
<feature type="compositionally biased region" description="Low complexity" evidence="1">
    <location>
        <begin position="189"/>
        <end position="206"/>
    </location>
</feature>
<feature type="compositionally biased region" description="Acidic residues" evidence="1">
    <location>
        <begin position="88"/>
        <end position="102"/>
    </location>
</feature>
<feature type="compositionally biased region" description="Low complexity" evidence="1">
    <location>
        <begin position="78"/>
        <end position="87"/>
    </location>
</feature>
<feature type="region of interest" description="Disordered" evidence="1">
    <location>
        <begin position="55"/>
        <end position="116"/>
    </location>
</feature>
<evidence type="ECO:0000313" key="2">
    <source>
        <dbReference type="EMBL" id="KAJ7033562.1"/>
    </source>
</evidence>
<evidence type="ECO:0000256" key="1">
    <source>
        <dbReference type="SAM" id="MobiDB-lite"/>
    </source>
</evidence>
<feature type="compositionally biased region" description="Acidic residues" evidence="1">
    <location>
        <begin position="62"/>
        <end position="77"/>
    </location>
</feature>
<proteinExistence type="predicted"/>
<organism evidence="2 3">
    <name type="scientific">Mycena alexandri</name>
    <dbReference type="NCBI Taxonomy" id="1745969"/>
    <lineage>
        <taxon>Eukaryota</taxon>
        <taxon>Fungi</taxon>
        <taxon>Dikarya</taxon>
        <taxon>Basidiomycota</taxon>
        <taxon>Agaricomycotina</taxon>
        <taxon>Agaricomycetes</taxon>
        <taxon>Agaricomycetidae</taxon>
        <taxon>Agaricales</taxon>
        <taxon>Marasmiineae</taxon>
        <taxon>Mycenaceae</taxon>
        <taxon>Mycena</taxon>
    </lineage>
</organism>
<keyword evidence="3" id="KW-1185">Reference proteome</keyword>
<sequence>MLDDLRRQGTNVPPVPIPRSLVDAQTLQAAAVLTITIPPSKADLPTSRAAEKLDEVLKEDDTCFEVESDTDGDDDGDNNSSVATDASSDSDSDSESDEDDLPNAETGSEQRREFASQNVAALGEQAISRTIFEFRELESKFADLSEYLDQRVTGLSPEEREEIGRGYGQLANLMTKMDRVLNLPPPSTITPSTPSTAPTGSTSCTPDTSSGVREKLVQIIMVNESRTMERQHYGKIIRVKPAVIREASQKGSAYWIETRRESKWGRDCRDCRAFPKREVGELAQIPTHPHVPLWDPYLVQIRVSEILAPAALVSQLPESPRSARNSVLEAYIPIGPFGKWNLTPTEPDVKSKLAAFLDTQPITAINIAFSQNGFNVLNITNLLGIQSWSCPWRQHGKYILSKEQRVRGRKRGMNTSDNTMCGQLVIPPGSILVNTNLSLPAMPVLTSS</sequence>
<reference evidence="2" key="1">
    <citation type="submission" date="2023-03" db="EMBL/GenBank/DDBJ databases">
        <title>Massive genome expansion in bonnet fungi (Mycena s.s.) driven by repeated elements and novel gene families across ecological guilds.</title>
        <authorList>
            <consortium name="Lawrence Berkeley National Laboratory"/>
            <person name="Harder C.B."/>
            <person name="Miyauchi S."/>
            <person name="Viragh M."/>
            <person name="Kuo A."/>
            <person name="Thoen E."/>
            <person name="Andreopoulos B."/>
            <person name="Lu D."/>
            <person name="Skrede I."/>
            <person name="Drula E."/>
            <person name="Henrissat B."/>
            <person name="Morin E."/>
            <person name="Kohler A."/>
            <person name="Barry K."/>
            <person name="LaButti K."/>
            <person name="Morin E."/>
            <person name="Salamov A."/>
            <person name="Lipzen A."/>
            <person name="Mereny Z."/>
            <person name="Hegedus B."/>
            <person name="Baldrian P."/>
            <person name="Stursova M."/>
            <person name="Weitz H."/>
            <person name="Taylor A."/>
            <person name="Grigoriev I.V."/>
            <person name="Nagy L.G."/>
            <person name="Martin F."/>
            <person name="Kauserud H."/>
        </authorList>
    </citation>
    <scope>NUCLEOTIDE SEQUENCE</scope>
    <source>
        <strain evidence="2">CBHHK200</strain>
    </source>
</reference>
<protein>
    <submittedName>
        <fullName evidence="2">Uncharacterized protein</fullName>
    </submittedName>
</protein>